<evidence type="ECO:0000256" key="1">
    <source>
        <dbReference type="SAM" id="MobiDB-lite"/>
    </source>
</evidence>
<organism evidence="2 3">
    <name type="scientific">Cyclotella atomus</name>
    <dbReference type="NCBI Taxonomy" id="382360"/>
    <lineage>
        <taxon>Eukaryota</taxon>
        <taxon>Sar</taxon>
        <taxon>Stramenopiles</taxon>
        <taxon>Ochrophyta</taxon>
        <taxon>Bacillariophyta</taxon>
        <taxon>Coscinodiscophyceae</taxon>
        <taxon>Thalassiosirophycidae</taxon>
        <taxon>Stephanodiscales</taxon>
        <taxon>Stephanodiscaceae</taxon>
        <taxon>Cyclotella</taxon>
    </lineage>
</organism>
<dbReference type="Proteomes" id="UP001530400">
    <property type="component" value="Unassembled WGS sequence"/>
</dbReference>
<proteinExistence type="predicted"/>
<feature type="region of interest" description="Disordered" evidence="1">
    <location>
        <begin position="36"/>
        <end position="67"/>
    </location>
</feature>
<reference evidence="2 3" key="1">
    <citation type="submission" date="2024-10" db="EMBL/GenBank/DDBJ databases">
        <title>Updated reference genomes for cyclostephanoid diatoms.</title>
        <authorList>
            <person name="Roberts W.R."/>
            <person name="Alverson A.J."/>
        </authorList>
    </citation>
    <scope>NUCLEOTIDE SEQUENCE [LARGE SCALE GENOMIC DNA]</scope>
    <source>
        <strain evidence="2 3">AJA010-31</strain>
    </source>
</reference>
<protein>
    <submittedName>
        <fullName evidence="2">Uncharacterized protein</fullName>
    </submittedName>
</protein>
<accession>A0ABD3NE59</accession>
<sequence length="278" mass="32124">MNEPNKRHGLVCAYSTINTDTLIKITKDASMPPSFEDLCHSTDSSNRSFRINKTKNNPQQRRQSQRDAPIRLRAMTKVLTNKTAHIYIACPSSIRNYRAKKPPIKPDSFERSKLEIATSIQECKSKLNECNDMIKQHTVQVPAMRVLRNLLGDEADNYYMRLAFLRLNEYNNHLKQRENVIRLTAQRIKSAAIELVQKAISTGVEKAEQEMKRQVFENAAKLDRNVERWNRTKSMYNMKSDSNLRGSLFRLPNAAKYKSKLLQKKKPLASGNTSRPRK</sequence>
<dbReference type="EMBL" id="JALLPJ020001203">
    <property type="protein sequence ID" value="KAL3774242.1"/>
    <property type="molecule type" value="Genomic_DNA"/>
</dbReference>
<name>A0ABD3NE59_9STRA</name>
<feature type="compositionally biased region" description="Polar residues" evidence="1">
    <location>
        <begin position="41"/>
        <end position="62"/>
    </location>
</feature>
<keyword evidence="3" id="KW-1185">Reference proteome</keyword>
<comment type="caution">
    <text evidence="2">The sequence shown here is derived from an EMBL/GenBank/DDBJ whole genome shotgun (WGS) entry which is preliminary data.</text>
</comment>
<feature type="compositionally biased region" description="Basic residues" evidence="1">
    <location>
        <begin position="258"/>
        <end position="267"/>
    </location>
</feature>
<evidence type="ECO:0000313" key="3">
    <source>
        <dbReference type="Proteomes" id="UP001530400"/>
    </source>
</evidence>
<feature type="region of interest" description="Disordered" evidence="1">
    <location>
        <begin position="258"/>
        <end position="278"/>
    </location>
</feature>
<gene>
    <name evidence="2" type="ORF">ACHAWO_012676</name>
</gene>
<dbReference type="AlphaFoldDB" id="A0ABD3NE59"/>
<evidence type="ECO:0000313" key="2">
    <source>
        <dbReference type="EMBL" id="KAL3774242.1"/>
    </source>
</evidence>